<dbReference type="PANTHER" id="PTHR48081">
    <property type="entry name" value="AB HYDROLASE SUPERFAMILY PROTEIN C4A8.06C"/>
    <property type="match status" value="1"/>
</dbReference>
<feature type="domain" description="BD-FAE-like" evidence="3">
    <location>
        <begin position="81"/>
        <end position="271"/>
    </location>
</feature>
<dbReference type="InterPro" id="IPR050300">
    <property type="entry name" value="GDXG_lipolytic_enzyme"/>
</dbReference>
<evidence type="ECO:0000256" key="2">
    <source>
        <dbReference type="SAM" id="Phobius"/>
    </source>
</evidence>
<keyword evidence="2" id="KW-0472">Membrane</keyword>
<organism evidence="4 5">
    <name type="scientific">Piptocephalis cylindrospora</name>
    <dbReference type="NCBI Taxonomy" id="1907219"/>
    <lineage>
        <taxon>Eukaryota</taxon>
        <taxon>Fungi</taxon>
        <taxon>Fungi incertae sedis</taxon>
        <taxon>Zoopagomycota</taxon>
        <taxon>Zoopagomycotina</taxon>
        <taxon>Zoopagomycetes</taxon>
        <taxon>Zoopagales</taxon>
        <taxon>Piptocephalidaceae</taxon>
        <taxon>Piptocephalis</taxon>
    </lineage>
</organism>
<evidence type="ECO:0000313" key="5">
    <source>
        <dbReference type="Proteomes" id="UP000267251"/>
    </source>
</evidence>
<dbReference type="InterPro" id="IPR049492">
    <property type="entry name" value="BD-FAE-like_dom"/>
</dbReference>
<protein>
    <submittedName>
        <fullName evidence="4">Alpha/Beta hydrolase protein</fullName>
    </submittedName>
</protein>
<evidence type="ECO:0000256" key="1">
    <source>
        <dbReference type="ARBA" id="ARBA00022801"/>
    </source>
</evidence>
<dbReference type="OrthoDB" id="6495301at2759"/>
<keyword evidence="5" id="KW-1185">Reference proteome</keyword>
<proteinExistence type="predicted"/>
<reference evidence="5" key="1">
    <citation type="journal article" date="2018" name="Nat. Microbiol.">
        <title>Leveraging single-cell genomics to expand the fungal tree of life.</title>
        <authorList>
            <person name="Ahrendt S.R."/>
            <person name="Quandt C.A."/>
            <person name="Ciobanu D."/>
            <person name="Clum A."/>
            <person name="Salamov A."/>
            <person name="Andreopoulos B."/>
            <person name="Cheng J.F."/>
            <person name="Woyke T."/>
            <person name="Pelin A."/>
            <person name="Henrissat B."/>
            <person name="Reynolds N.K."/>
            <person name="Benny G.L."/>
            <person name="Smith M.E."/>
            <person name="James T.Y."/>
            <person name="Grigoriev I.V."/>
        </authorList>
    </citation>
    <scope>NUCLEOTIDE SEQUENCE [LARGE SCALE GENOMIC DNA]</scope>
</reference>
<dbReference type="Pfam" id="PF20434">
    <property type="entry name" value="BD-FAE"/>
    <property type="match status" value="1"/>
</dbReference>
<keyword evidence="1 4" id="KW-0378">Hydrolase</keyword>
<dbReference type="GO" id="GO:0016787">
    <property type="term" value="F:hydrolase activity"/>
    <property type="evidence" value="ECO:0007669"/>
    <property type="project" value="UniProtKB-KW"/>
</dbReference>
<dbReference type="SUPFAM" id="SSF53474">
    <property type="entry name" value="alpha/beta-Hydrolases"/>
    <property type="match status" value="1"/>
</dbReference>
<evidence type="ECO:0000313" key="4">
    <source>
        <dbReference type="EMBL" id="RKP12945.1"/>
    </source>
</evidence>
<feature type="transmembrane region" description="Helical" evidence="2">
    <location>
        <begin position="12"/>
        <end position="35"/>
    </location>
</feature>
<dbReference type="EMBL" id="KZ988154">
    <property type="protein sequence ID" value="RKP12945.1"/>
    <property type="molecule type" value="Genomic_DNA"/>
</dbReference>
<gene>
    <name evidence="4" type="ORF">BJ684DRAFT_20538</name>
</gene>
<name>A0A4P9Y2A2_9FUNG</name>
<evidence type="ECO:0000259" key="3">
    <source>
        <dbReference type="Pfam" id="PF20434"/>
    </source>
</evidence>
<dbReference type="Gene3D" id="3.40.50.1820">
    <property type="entry name" value="alpha/beta hydrolase"/>
    <property type="match status" value="1"/>
</dbReference>
<sequence>MLELLYYLLTSPVHFVLSAFRTIVFALFLTLPSLWHAKQASQAAKGIYHDLPYADVGGEARTLDIYLPHSPSHSATREGFTERRAPILIYIQDTGWTHAKKEAYASLALALRSHGILCIVPNFRTYPTIKGQTLADDVTRVIRWSLANAKTYGGDPTRMSLVAHSTGLQLCLHALSVGDPIHRSLVHLIGLSGIYDLPALYGHLGRAGSYRATALLRTFDVPVISGLNRFSPIHLVPVLASLDAPPGITLIHGSRDSVMPTTQLSRFVERLRARSLHAKMVLLQGWTRTRFTVELLGHRTPTDPVTQVDSLIHAIVTPILGENAPSAQDMDPDRSILLADHIQDKPYLWRMRQWILELWCPL</sequence>
<dbReference type="Proteomes" id="UP000267251">
    <property type="component" value="Unassembled WGS sequence"/>
</dbReference>
<dbReference type="InterPro" id="IPR029058">
    <property type="entry name" value="AB_hydrolase_fold"/>
</dbReference>
<accession>A0A4P9Y2A2</accession>
<dbReference type="PANTHER" id="PTHR48081:SF33">
    <property type="entry name" value="KYNURENINE FORMAMIDASE"/>
    <property type="match status" value="1"/>
</dbReference>
<dbReference type="AlphaFoldDB" id="A0A4P9Y2A2"/>
<keyword evidence="2" id="KW-1133">Transmembrane helix</keyword>
<keyword evidence="2" id="KW-0812">Transmembrane</keyword>